<keyword evidence="2" id="KW-0472">Membrane</keyword>
<evidence type="ECO:0000256" key="2">
    <source>
        <dbReference type="SAM" id="Phobius"/>
    </source>
</evidence>
<dbReference type="Gene3D" id="2.30.180.10">
    <property type="entry name" value="FAS1 domain"/>
    <property type="match status" value="1"/>
</dbReference>
<keyword evidence="5" id="KW-1185">Reference proteome</keyword>
<dbReference type="InterPro" id="IPR036378">
    <property type="entry name" value="FAS1_dom_sf"/>
</dbReference>
<reference evidence="4 5" key="1">
    <citation type="submission" date="2019-05" db="EMBL/GenBank/DDBJ databases">
        <title>Mikania micrantha, genome provides insights into the molecular mechanism of rapid growth.</title>
        <authorList>
            <person name="Liu B."/>
        </authorList>
    </citation>
    <scope>NUCLEOTIDE SEQUENCE [LARGE SCALE GENOMIC DNA]</scope>
    <source>
        <strain evidence="4">NLD-2019</strain>
        <tissue evidence="4">Leaf</tissue>
    </source>
</reference>
<dbReference type="OrthoDB" id="1934418at2759"/>
<dbReference type="PROSITE" id="PS50213">
    <property type="entry name" value="FAS1"/>
    <property type="match status" value="1"/>
</dbReference>
<protein>
    <recommendedName>
        <fullName evidence="3">FAS1 domain-containing protein</fullName>
    </recommendedName>
</protein>
<accession>A0A5N6NS24</accession>
<evidence type="ECO:0000256" key="1">
    <source>
        <dbReference type="ARBA" id="ARBA00007843"/>
    </source>
</evidence>
<dbReference type="Proteomes" id="UP000326396">
    <property type="component" value="Linkage Group LG18"/>
</dbReference>
<dbReference type="InterPro" id="IPR053339">
    <property type="entry name" value="FAS1_domain_protein"/>
</dbReference>
<evidence type="ECO:0000313" key="5">
    <source>
        <dbReference type="Proteomes" id="UP000326396"/>
    </source>
</evidence>
<feature type="transmembrane region" description="Helical" evidence="2">
    <location>
        <begin position="12"/>
        <end position="32"/>
    </location>
</feature>
<keyword evidence="2" id="KW-0812">Transmembrane</keyword>
<evidence type="ECO:0000259" key="3">
    <source>
        <dbReference type="PROSITE" id="PS50213"/>
    </source>
</evidence>
<sequence length="237" mass="25846">MAAAYDVKIFTFVLMIMTTMTMTTMVLAINRVDSGKSIDMNMAIDEMERANYFTFVTLLNMVQHNLFQGNVTFLMPSDRSLSRTSIMLENTTVEDLLLRHSIPSALLFDHLLHLPTNTLLPTSNPDLMLKVSNSTTGGLLLGNVRIVAPNVCTRGDSVRCHGIDGVLSIDLHQQIPTGSSIITCSSTAAAAAPLLAPPDHNNYETSAAGGVTPHRYQLNKVSFTCIVITFVYSALHT</sequence>
<gene>
    <name evidence="4" type="ORF">E3N88_19834</name>
</gene>
<dbReference type="Pfam" id="PF02469">
    <property type="entry name" value="Fasciclin"/>
    <property type="match status" value="1"/>
</dbReference>
<dbReference type="EMBL" id="SZYD01000010">
    <property type="protein sequence ID" value="KAD4983163.1"/>
    <property type="molecule type" value="Genomic_DNA"/>
</dbReference>
<dbReference type="AlphaFoldDB" id="A0A5N6NS24"/>
<evidence type="ECO:0000313" key="4">
    <source>
        <dbReference type="EMBL" id="KAD4983163.1"/>
    </source>
</evidence>
<dbReference type="SMART" id="SM00554">
    <property type="entry name" value="FAS1"/>
    <property type="match status" value="1"/>
</dbReference>
<comment type="caution">
    <text evidence="4">The sequence shown here is derived from an EMBL/GenBank/DDBJ whole genome shotgun (WGS) entry which is preliminary data.</text>
</comment>
<dbReference type="PANTHER" id="PTHR36069">
    <property type="entry name" value="EXPRESSED PROTEIN-RELATED"/>
    <property type="match status" value="1"/>
</dbReference>
<comment type="similarity">
    <text evidence="1">Belongs to the fasciclin-like AGP family.</text>
</comment>
<dbReference type="InterPro" id="IPR000782">
    <property type="entry name" value="FAS1_domain"/>
</dbReference>
<proteinExistence type="inferred from homology"/>
<feature type="domain" description="FAS1" evidence="3">
    <location>
        <begin position="37"/>
        <end position="167"/>
    </location>
</feature>
<dbReference type="SUPFAM" id="SSF82153">
    <property type="entry name" value="FAS1 domain"/>
    <property type="match status" value="1"/>
</dbReference>
<organism evidence="4 5">
    <name type="scientific">Mikania micrantha</name>
    <name type="common">bitter vine</name>
    <dbReference type="NCBI Taxonomy" id="192012"/>
    <lineage>
        <taxon>Eukaryota</taxon>
        <taxon>Viridiplantae</taxon>
        <taxon>Streptophyta</taxon>
        <taxon>Embryophyta</taxon>
        <taxon>Tracheophyta</taxon>
        <taxon>Spermatophyta</taxon>
        <taxon>Magnoliopsida</taxon>
        <taxon>eudicotyledons</taxon>
        <taxon>Gunneridae</taxon>
        <taxon>Pentapetalae</taxon>
        <taxon>asterids</taxon>
        <taxon>campanulids</taxon>
        <taxon>Asterales</taxon>
        <taxon>Asteraceae</taxon>
        <taxon>Asteroideae</taxon>
        <taxon>Heliantheae alliance</taxon>
        <taxon>Eupatorieae</taxon>
        <taxon>Mikania</taxon>
    </lineage>
</organism>
<dbReference type="PANTHER" id="PTHR36069:SF1">
    <property type="entry name" value="EXPRESSED PROTEIN"/>
    <property type="match status" value="1"/>
</dbReference>
<name>A0A5N6NS24_9ASTR</name>
<keyword evidence="2" id="KW-1133">Transmembrane helix</keyword>